<gene>
    <name evidence="2" type="ORF">FRX31_005864</name>
</gene>
<dbReference type="AlphaFoldDB" id="A0A7J6X7L2"/>
<organism evidence="2 3">
    <name type="scientific">Thalictrum thalictroides</name>
    <name type="common">Rue-anemone</name>
    <name type="synonym">Anemone thalictroides</name>
    <dbReference type="NCBI Taxonomy" id="46969"/>
    <lineage>
        <taxon>Eukaryota</taxon>
        <taxon>Viridiplantae</taxon>
        <taxon>Streptophyta</taxon>
        <taxon>Embryophyta</taxon>
        <taxon>Tracheophyta</taxon>
        <taxon>Spermatophyta</taxon>
        <taxon>Magnoliopsida</taxon>
        <taxon>Ranunculales</taxon>
        <taxon>Ranunculaceae</taxon>
        <taxon>Thalictroideae</taxon>
        <taxon>Thalictrum</taxon>
    </lineage>
</organism>
<dbReference type="EMBL" id="JABWDY010005306">
    <property type="protein sequence ID" value="KAF5204550.1"/>
    <property type="molecule type" value="Genomic_DNA"/>
</dbReference>
<protein>
    <submittedName>
        <fullName evidence="2">Uncharacterized protein</fullName>
    </submittedName>
</protein>
<accession>A0A7J6X7L2</accession>
<evidence type="ECO:0000313" key="2">
    <source>
        <dbReference type="EMBL" id="KAF5204550.1"/>
    </source>
</evidence>
<reference evidence="2 3" key="1">
    <citation type="submission" date="2020-06" db="EMBL/GenBank/DDBJ databases">
        <title>Transcriptomic and genomic resources for Thalictrum thalictroides and T. hernandezii: Facilitating candidate gene discovery in an emerging model plant lineage.</title>
        <authorList>
            <person name="Arias T."/>
            <person name="Riano-Pachon D.M."/>
            <person name="Di Stilio V.S."/>
        </authorList>
    </citation>
    <scope>NUCLEOTIDE SEQUENCE [LARGE SCALE GENOMIC DNA]</scope>
    <source>
        <strain evidence="3">cv. WT478/WT964</strain>
        <tissue evidence="2">Leaves</tissue>
    </source>
</reference>
<keyword evidence="3" id="KW-1185">Reference proteome</keyword>
<proteinExistence type="predicted"/>
<feature type="region of interest" description="Disordered" evidence="1">
    <location>
        <begin position="98"/>
        <end position="140"/>
    </location>
</feature>
<evidence type="ECO:0000313" key="3">
    <source>
        <dbReference type="Proteomes" id="UP000554482"/>
    </source>
</evidence>
<name>A0A7J6X7L2_THATH</name>
<evidence type="ECO:0000256" key="1">
    <source>
        <dbReference type="SAM" id="MobiDB-lite"/>
    </source>
</evidence>
<comment type="caution">
    <text evidence="2">The sequence shown here is derived from an EMBL/GenBank/DDBJ whole genome shotgun (WGS) entry which is preliminary data.</text>
</comment>
<feature type="compositionally biased region" description="Gly residues" evidence="1">
    <location>
        <begin position="124"/>
        <end position="134"/>
    </location>
</feature>
<feature type="compositionally biased region" description="Gly residues" evidence="1">
    <location>
        <begin position="101"/>
        <end position="116"/>
    </location>
</feature>
<sequence>MTQNKLLQWDLIQGSNCVLCNLDYGLPVWVQQRTSPIVRMQQGTRPATNPNLLLSPAICSISNPRPPPVPPPPNRPITSRISVFEDLSANEVEDVYYDDNNGGGRGGNEEGCGGYNRGNRGHGGHGGGHGGNEGGSPWRRAGGQDSWLFCSQWQIELGRTPTFWIVSANGVEDVNYDDNNGGGFGVYGEGHGGYNLGNGGGGGNGGGSHGGAGP</sequence>
<dbReference type="Proteomes" id="UP000554482">
    <property type="component" value="Unassembled WGS sequence"/>
</dbReference>